<gene>
    <name evidence="1" type="ORF">Tci_924850</name>
</gene>
<dbReference type="EMBL" id="BKCJ011787547">
    <property type="protein sequence ID" value="GFD52881.1"/>
    <property type="molecule type" value="Genomic_DNA"/>
</dbReference>
<proteinExistence type="predicted"/>
<protein>
    <submittedName>
        <fullName evidence="1">Uncharacterized protein</fullName>
    </submittedName>
</protein>
<feature type="non-terminal residue" evidence="1">
    <location>
        <position position="1"/>
    </location>
</feature>
<organism evidence="1">
    <name type="scientific">Tanacetum cinerariifolium</name>
    <name type="common">Dalmatian daisy</name>
    <name type="synonym">Chrysanthemum cinerariifolium</name>
    <dbReference type="NCBI Taxonomy" id="118510"/>
    <lineage>
        <taxon>Eukaryota</taxon>
        <taxon>Viridiplantae</taxon>
        <taxon>Streptophyta</taxon>
        <taxon>Embryophyta</taxon>
        <taxon>Tracheophyta</taxon>
        <taxon>Spermatophyta</taxon>
        <taxon>Magnoliopsida</taxon>
        <taxon>eudicotyledons</taxon>
        <taxon>Gunneridae</taxon>
        <taxon>Pentapetalae</taxon>
        <taxon>asterids</taxon>
        <taxon>campanulids</taxon>
        <taxon>Asterales</taxon>
        <taxon>Asteraceae</taxon>
        <taxon>Asteroideae</taxon>
        <taxon>Anthemideae</taxon>
        <taxon>Anthemidinae</taxon>
        <taxon>Tanacetum</taxon>
    </lineage>
</organism>
<sequence length="75" mass="7720">AAPDAGISVDAHRLRALTAYRRLGVSPALRALRRRCGGATGGSLRQSADGARLFAATLRRRIAVSALPAADHSAG</sequence>
<feature type="non-terminal residue" evidence="1">
    <location>
        <position position="75"/>
    </location>
</feature>
<accession>A0A699X6U3</accession>
<name>A0A699X6U3_TANCI</name>
<reference evidence="1" key="1">
    <citation type="journal article" date="2019" name="Sci. Rep.">
        <title>Draft genome of Tanacetum cinerariifolium, the natural source of mosquito coil.</title>
        <authorList>
            <person name="Yamashiro T."/>
            <person name="Shiraishi A."/>
            <person name="Satake H."/>
            <person name="Nakayama K."/>
        </authorList>
    </citation>
    <scope>NUCLEOTIDE SEQUENCE</scope>
</reference>
<dbReference type="AlphaFoldDB" id="A0A699X6U3"/>
<comment type="caution">
    <text evidence="1">The sequence shown here is derived from an EMBL/GenBank/DDBJ whole genome shotgun (WGS) entry which is preliminary data.</text>
</comment>
<evidence type="ECO:0000313" key="1">
    <source>
        <dbReference type="EMBL" id="GFD52881.1"/>
    </source>
</evidence>